<organism evidence="2">
    <name type="scientific">Physcomitrium patens</name>
    <name type="common">Spreading-leaved earth moss</name>
    <name type="synonym">Physcomitrella patens</name>
    <dbReference type="NCBI Taxonomy" id="3218"/>
    <lineage>
        <taxon>Eukaryota</taxon>
        <taxon>Viridiplantae</taxon>
        <taxon>Streptophyta</taxon>
        <taxon>Embryophyta</taxon>
        <taxon>Bryophyta</taxon>
        <taxon>Bryophytina</taxon>
        <taxon>Bryopsida</taxon>
        <taxon>Funariidae</taxon>
        <taxon>Funariales</taxon>
        <taxon>Funariaceae</taxon>
        <taxon>Physcomitrium</taxon>
    </lineage>
</organism>
<reference evidence="3" key="3">
    <citation type="submission" date="2020-12" db="UniProtKB">
        <authorList>
            <consortium name="EnsemblPlants"/>
        </authorList>
    </citation>
    <scope>IDENTIFICATION</scope>
</reference>
<name>A0A2K1KW12_PHYPA</name>
<accession>A0A2K1KW12</accession>
<reference evidence="2 4" key="2">
    <citation type="journal article" date="2018" name="Plant J.">
        <title>The Physcomitrella patens chromosome-scale assembly reveals moss genome structure and evolution.</title>
        <authorList>
            <person name="Lang D."/>
            <person name="Ullrich K.K."/>
            <person name="Murat F."/>
            <person name="Fuchs J."/>
            <person name="Jenkins J."/>
            <person name="Haas F.B."/>
            <person name="Piednoel M."/>
            <person name="Gundlach H."/>
            <person name="Van Bel M."/>
            <person name="Meyberg R."/>
            <person name="Vives C."/>
            <person name="Morata J."/>
            <person name="Symeonidi A."/>
            <person name="Hiss M."/>
            <person name="Muchero W."/>
            <person name="Kamisugi Y."/>
            <person name="Saleh O."/>
            <person name="Blanc G."/>
            <person name="Decker E.L."/>
            <person name="van Gessel N."/>
            <person name="Grimwood J."/>
            <person name="Hayes R.D."/>
            <person name="Graham S.W."/>
            <person name="Gunter L.E."/>
            <person name="McDaniel S.F."/>
            <person name="Hoernstein S.N.W."/>
            <person name="Larsson A."/>
            <person name="Li F.W."/>
            <person name="Perroud P.F."/>
            <person name="Phillips J."/>
            <person name="Ranjan P."/>
            <person name="Rokshar D.S."/>
            <person name="Rothfels C.J."/>
            <person name="Schneider L."/>
            <person name="Shu S."/>
            <person name="Stevenson D.W."/>
            <person name="Thummler F."/>
            <person name="Tillich M."/>
            <person name="Villarreal Aguilar J.C."/>
            <person name="Widiez T."/>
            <person name="Wong G.K."/>
            <person name="Wymore A."/>
            <person name="Zhang Y."/>
            <person name="Zimmer A.D."/>
            <person name="Quatrano R.S."/>
            <person name="Mayer K.F.X."/>
            <person name="Goodstein D."/>
            <person name="Casacuberta J.M."/>
            <person name="Vandepoele K."/>
            <person name="Reski R."/>
            <person name="Cuming A.C."/>
            <person name="Tuskan G.A."/>
            <person name="Maumus F."/>
            <person name="Salse J."/>
            <person name="Schmutz J."/>
            <person name="Rensing S.A."/>
        </authorList>
    </citation>
    <scope>NUCLEOTIDE SEQUENCE [LARGE SCALE GENOMIC DNA]</scope>
    <source>
        <strain evidence="3 4">cv. Gransden 2004</strain>
    </source>
</reference>
<sequence>MTLILEAPRLVEAVHCRCCSRWRRHRLACGRPSPAVLFSFLLEVLHCSIQGANKSRLVHVLALLPIVSSKDRLDDNTVDAHKQDDEDSRGFKQCKTDNGGQSQNQSKNKVSTNANNTARGKRRGKEREQEITINTFTPISLINWKKNTIVEDVDDWNPNSTAATLVVVDSNLD</sequence>
<dbReference type="Gramene" id="Pp3c3_25840V3.1">
    <property type="protein sequence ID" value="Pp3c3_25840V3.1"/>
    <property type="gene ID" value="Pp3c3_25840"/>
</dbReference>
<reference evidence="2 4" key="1">
    <citation type="journal article" date="2008" name="Science">
        <title>The Physcomitrella genome reveals evolutionary insights into the conquest of land by plants.</title>
        <authorList>
            <person name="Rensing S."/>
            <person name="Lang D."/>
            <person name="Zimmer A."/>
            <person name="Terry A."/>
            <person name="Salamov A."/>
            <person name="Shapiro H."/>
            <person name="Nishiyama T."/>
            <person name="Perroud P.-F."/>
            <person name="Lindquist E."/>
            <person name="Kamisugi Y."/>
            <person name="Tanahashi T."/>
            <person name="Sakakibara K."/>
            <person name="Fujita T."/>
            <person name="Oishi K."/>
            <person name="Shin-I T."/>
            <person name="Kuroki Y."/>
            <person name="Toyoda A."/>
            <person name="Suzuki Y."/>
            <person name="Hashimoto A."/>
            <person name="Yamaguchi K."/>
            <person name="Sugano A."/>
            <person name="Kohara Y."/>
            <person name="Fujiyama A."/>
            <person name="Anterola A."/>
            <person name="Aoki S."/>
            <person name="Ashton N."/>
            <person name="Barbazuk W.B."/>
            <person name="Barker E."/>
            <person name="Bennetzen J."/>
            <person name="Bezanilla M."/>
            <person name="Blankenship R."/>
            <person name="Cho S.H."/>
            <person name="Dutcher S."/>
            <person name="Estelle M."/>
            <person name="Fawcett J.A."/>
            <person name="Gundlach H."/>
            <person name="Hanada K."/>
            <person name="Heyl A."/>
            <person name="Hicks K.A."/>
            <person name="Hugh J."/>
            <person name="Lohr M."/>
            <person name="Mayer K."/>
            <person name="Melkozernov A."/>
            <person name="Murata T."/>
            <person name="Nelson D."/>
            <person name="Pils B."/>
            <person name="Prigge M."/>
            <person name="Reiss B."/>
            <person name="Renner T."/>
            <person name="Rombauts S."/>
            <person name="Rushton P."/>
            <person name="Sanderfoot A."/>
            <person name="Schween G."/>
            <person name="Shiu S.-H."/>
            <person name="Stueber K."/>
            <person name="Theodoulou F.L."/>
            <person name="Tu H."/>
            <person name="Van de Peer Y."/>
            <person name="Verrier P.J."/>
            <person name="Waters E."/>
            <person name="Wood A."/>
            <person name="Yang L."/>
            <person name="Cove D."/>
            <person name="Cuming A."/>
            <person name="Hasebe M."/>
            <person name="Lucas S."/>
            <person name="Mishler D.B."/>
            <person name="Reski R."/>
            <person name="Grigoriev I."/>
            <person name="Quatrano R.S."/>
            <person name="Boore J.L."/>
        </authorList>
    </citation>
    <scope>NUCLEOTIDE SEQUENCE [LARGE SCALE GENOMIC DNA]</scope>
    <source>
        <strain evidence="3 4">cv. Gransden 2004</strain>
    </source>
</reference>
<evidence type="ECO:0000256" key="1">
    <source>
        <dbReference type="SAM" id="MobiDB-lite"/>
    </source>
</evidence>
<dbReference type="Gramene" id="Pp3c3_25840V3.2">
    <property type="protein sequence ID" value="Pp3c3_25840V3.2"/>
    <property type="gene ID" value="Pp3c3_25840"/>
</dbReference>
<dbReference type="EnsemblPlants" id="Pp3c3_25840V3.1">
    <property type="protein sequence ID" value="Pp3c3_25840V3.1"/>
    <property type="gene ID" value="Pp3c3_25840"/>
</dbReference>
<dbReference type="InParanoid" id="A0A2K1KW12"/>
<evidence type="ECO:0000313" key="4">
    <source>
        <dbReference type="Proteomes" id="UP000006727"/>
    </source>
</evidence>
<feature type="compositionally biased region" description="Basic and acidic residues" evidence="1">
    <location>
        <begin position="75"/>
        <end position="90"/>
    </location>
</feature>
<evidence type="ECO:0000313" key="3">
    <source>
        <dbReference type="EnsemblPlants" id="Pp3c3_25840V3.1"/>
    </source>
</evidence>
<evidence type="ECO:0000313" key="2">
    <source>
        <dbReference type="EMBL" id="PNR57974.1"/>
    </source>
</evidence>
<dbReference type="AlphaFoldDB" id="A0A2K1KW12"/>
<dbReference type="EMBL" id="ABEU02000003">
    <property type="protein sequence ID" value="PNR57974.1"/>
    <property type="molecule type" value="Genomic_DNA"/>
</dbReference>
<feature type="compositionally biased region" description="Polar residues" evidence="1">
    <location>
        <begin position="96"/>
        <end position="118"/>
    </location>
</feature>
<proteinExistence type="predicted"/>
<dbReference type="EnsemblPlants" id="Pp3c3_25840V3.2">
    <property type="protein sequence ID" value="Pp3c3_25840V3.2"/>
    <property type="gene ID" value="Pp3c3_25840"/>
</dbReference>
<gene>
    <name evidence="2" type="ORF">PHYPA_004968</name>
</gene>
<protein>
    <submittedName>
        <fullName evidence="2 3">Uncharacterized protein</fullName>
    </submittedName>
</protein>
<dbReference type="Proteomes" id="UP000006727">
    <property type="component" value="Chromosome 3"/>
</dbReference>
<feature type="region of interest" description="Disordered" evidence="1">
    <location>
        <begin position="75"/>
        <end position="130"/>
    </location>
</feature>
<dbReference type="PaxDb" id="3218-PP1S288_33V6.1"/>
<keyword evidence="4" id="KW-1185">Reference proteome</keyword>